<organism evidence="13">
    <name type="scientific">Candidatus Methanogaster sp. ANME-2c ERB4</name>
    <dbReference type="NCBI Taxonomy" id="2759911"/>
    <lineage>
        <taxon>Archaea</taxon>
        <taxon>Methanobacteriati</taxon>
        <taxon>Methanobacteriota</taxon>
        <taxon>Stenosarchaea group</taxon>
        <taxon>Methanomicrobia</taxon>
        <taxon>Methanosarcinales</taxon>
        <taxon>ANME-2 cluster</taxon>
        <taxon>Candidatus Methanogasteraceae</taxon>
        <taxon>Candidatus Methanogaster</taxon>
    </lineage>
</organism>
<dbReference type="SMART" id="SM00382">
    <property type="entry name" value="AAA"/>
    <property type="match status" value="1"/>
</dbReference>
<feature type="domain" description="ABC transporter" evidence="12">
    <location>
        <begin position="5"/>
        <end position="236"/>
    </location>
</feature>
<keyword evidence="2" id="KW-0813">Transport</keyword>
<evidence type="ECO:0000256" key="8">
    <source>
        <dbReference type="ARBA" id="ARBA00039025"/>
    </source>
</evidence>
<dbReference type="GO" id="GO:0016887">
    <property type="term" value="F:ATP hydrolysis activity"/>
    <property type="evidence" value="ECO:0007669"/>
    <property type="project" value="InterPro"/>
</dbReference>
<evidence type="ECO:0000256" key="3">
    <source>
        <dbReference type="ARBA" id="ARBA00022505"/>
    </source>
</evidence>
<protein>
    <recommendedName>
        <fullName evidence="9">Molybdate/tungstate import ATP-binding protein WtpC</fullName>
        <ecNumber evidence="8">7.3.2.6</ecNumber>
    </recommendedName>
</protein>
<accession>A0A7G9Y4K6</accession>
<evidence type="ECO:0000256" key="9">
    <source>
        <dbReference type="ARBA" id="ARBA00041133"/>
    </source>
</evidence>
<name>A0A7G9Y4K6_9EURY</name>
<dbReference type="Gene3D" id="3.40.50.300">
    <property type="entry name" value="P-loop containing nucleotide triphosphate hydrolases"/>
    <property type="match status" value="1"/>
</dbReference>
<evidence type="ECO:0000256" key="11">
    <source>
        <dbReference type="ARBA" id="ARBA00057369"/>
    </source>
</evidence>
<evidence type="ECO:0000256" key="4">
    <source>
        <dbReference type="ARBA" id="ARBA00022741"/>
    </source>
</evidence>
<dbReference type="PANTHER" id="PTHR42788:SF13">
    <property type="entry name" value="ALIPHATIC SULFONATES IMPORT ATP-BINDING PROTEIN SSUB"/>
    <property type="match status" value="1"/>
</dbReference>
<evidence type="ECO:0000256" key="7">
    <source>
        <dbReference type="ARBA" id="ARBA00038781"/>
    </source>
</evidence>
<keyword evidence="5 13" id="KW-0067">ATP-binding</keyword>
<reference evidence="13" key="1">
    <citation type="submission" date="2020-06" db="EMBL/GenBank/DDBJ databases">
        <title>Unique genomic features of the anaerobic methanotrophic archaea.</title>
        <authorList>
            <person name="Chadwick G.L."/>
            <person name="Skennerton C.T."/>
            <person name="Laso-Perez R."/>
            <person name="Leu A.O."/>
            <person name="Speth D.R."/>
            <person name="Yu H."/>
            <person name="Morgan-Lang C."/>
            <person name="Hatzenpichler R."/>
            <person name="Goudeau D."/>
            <person name="Malmstrom R."/>
            <person name="Brazelton W.J."/>
            <person name="Woyke T."/>
            <person name="Hallam S.J."/>
            <person name="Tyson G.W."/>
            <person name="Wegener G."/>
            <person name="Boetius A."/>
            <person name="Orphan V."/>
        </authorList>
    </citation>
    <scope>NUCLEOTIDE SEQUENCE</scope>
</reference>
<evidence type="ECO:0000313" key="13">
    <source>
        <dbReference type="EMBL" id="QNO42940.1"/>
    </source>
</evidence>
<dbReference type="PANTHER" id="PTHR42788">
    <property type="entry name" value="TAURINE IMPORT ATP-BINDING PROTEIN-RELATED"/>
    <property type="match status" value="1"/>
</dbReference>
<keyword evidence="4" id="KW-0547">Nucleotide-binding</keyword>
<dbReference type="InterPro" id="IPR027417">
    <property type="entry name" value="P-loop_NTPase"/>
</dbReference>
<dbReference type="GO" id="GO:0005524">
    <property type="term" value="F:ATP binding"/>
    <property type="evidence" value="ECO:0007669"/>
    <property type="project" value="UniProtKB-KW"/>
</dbReference>
<evidence type="ECO:0000259" key="12">
    <source>
        <dbReference type="PROSITE" id="PS50893"/>
    </source>
</evidence>
<sequence length="257" mass="29047">MNHKLELQHITKTFSTEEGEMTALEGINLEVKPAEFLCIIGPSGCGKTTLLRMVAGLDHPTSGKIILDRKEVKCASPDRGMVFQEFSLFPWRTVLKNVEFGLEINGMKEKERREIAEKYIALVGLKGFENHYPYELSGGMKQRVAIARALATEPSILLMDEPFGSVDAQTRNVLQEELLRIWKRTKKTVLFVTHSVDEAVYLADRVAVMSARPGCLVKCLDIDIPRPRKRTSLEVNEFREKLLMLLGLERSKVCISV</sequence>
<dbReference type="FunFam" id="3.40.50.300:FF:000425">
    <property type="entry name" value="Probable ABC transporter, ATP-binding subunit"/>
    <property type="match status" value="1"/>
</dbReference>
<dbReference type="GO" id="GO:1901238">
    <property type="term" value="F:ABC-type tungstate transporter activity"/>
    <property type="evidence" value="ECO:0007669"/>
    <property type="project" value="UniProtKB-EC"/>
</dbReference>
<comment type="similarity">
    <text evidence="6">Belongs to the ABC transporter superfamily. Sulfate/tungstate importer (TC 3.A.1.6) family.</text>
</comment>
<dbReference type="InterPro" id="IPR003439">
    <property type="entry name" value="ABC_transporter-like_ATP-bd"/>
</dbReference>
<keyword evidence="3" id="KW-0500">Molybdenum</keyword>
<comment type="subunit">
    <text evidence="7">The complex is composed of two ATP-binding proteins (WtpC), two transmembrane proteins (WtpB) and a solute-binding protein (WtpA).</text>
</comment>
<dbReference type="CDD" id="cd03293">
    <property type="entry name" value="ABC_NrtD_SsuB_transporters"/>
    <property type="match status" value="1"/>
</dbReference>
<dbReference type="AlphaFoldDB" id="A0A7G9Y4K6"/>
<dbReference type="SUPFAM" id="SSF52540">
    <property type="entry name" value="P-loop containing nucleoside triphosphate hydrolases"/>
    <property type="match status" value="1"/>
</dbReference>
<proteinExistence type="inferred from homology"/>
<dbReference type="PROSITE" id="PS00211">
    <property type="entry name" value="ABC_TRANSPORTER_1"/>
    <property type="match status" value="1"/>
</dbReference>
<dbReference type="PROSITE" id="PS50893">
    <property type="entry name" value="ABC_TRANSPORTER_2"/>
    <property type="match status" value="1"/>
</dbReference>
<evidence type="ECO:0000256" key="5">
    <source>
        <dbReference type="ARBA" id="ARBA00022840"/>
    </source>
</evidence>
<comment type="catalytic activity">
    <reaction evidence="10">
        <text>tungstate(in) + ATP + H2O = tungstate(out) + ADP + phosphate + H(+)</text>
        <dbReference type="Rhea" id="RHEA:35027"/>
        <dbReference type="ChEBI" id="CHEBI:15377"/>
        <dbReference type="ChEBI" id="CHEBI:15378"/>
        <dbReference type="ChEBI" id="CHEBI:30616"/>
        <dbReference type="ChEBI" id="CHEBI:43474"/>
        <dbReference type="ChEBI" id="CHEBI:46502"/>
        <dbReference type="ChEBI" id="CHEBI:456216"/>
        <dbReference type="EC" id="7.3.2.6"/>
    </reaction>
</comment>
<dbReference type="InterPro" id="IPR017871">
    <property type="entry name" value="ABC_transporter-like_CS"/>
</dbReference>
<dbReference type="EMBL" id="MT630781">
    <property type="protein sequence ID" value="QNO42940.1"/>
    <property type="molecule type" value="Genomic_DNA"/>
</dbReference>
<dbReference type="GO" id="GO:0005886">
    <property type="term" value="C:plasma membrane"/>
    <property type="evidence" value="ECO:0007669"/>
    <property type="project" value="UniProtKB-SubCell"/>
</dbReference>
<evidence type="ECO:0000256" key="10">
    <source>
        <dbReference type="ARBA" id="ARBA00047936"/>
    </source>
</evidence>
<dbReference type="EC" id="7.3.2.6" evidence="8"/>
<comment type="function">
    <text evidence="11">Part of the ABC transporter complex WtpABC involved in molybdate/tungstate import. Responsible for energy coupling to the transport system.</text>
</comment>
<dbReference type="InterPro" id="IPR003593">
    <property type="entry name" value="AAA+_ATPase"/>
</dbReference>
<evidence type="ECO:0000256" key="1">
    <source>
        <dbReference type="ARBA" id="ARBA00004236"/>
    </source>
</evidence>
<evidence type="ECO:0000256" key="6">
    <source>
        <dbReference type="ARBA" id="ARBA00038307"/>
    </source>
</evidence>
<evidence type="ECO:0000256" key="2">
    <source>
        <dbReference type="ARBA" id="ARBA00022448"/>
    </source>
</evidence>
<dbReference type="InterPro" id="IPR050166">
    <property type="entry name" value="ABC_transporter_ATP-bind"/>
</dbReference>
<comment type="subcellular location">
    <subcellularLocation>
        <location evidence="1">Cell membrane</location>
    </subcellularLocation>
</comment>
<gene>
    <name evidence="13" type="primary">btuD</name>
    <name evidence="13" type="ORF">FPLJOMBM_00031</name>
</gene>
<dbReference type="Pfam" id="PF00005">
    <property type="entry name" value="ABC_tran"/>
    <property type="match status" value="1"/>
</dbReference>